<dbReference type="Proteomes" id="UP000193467">
    <property type="component" value="Unassembled WGS sequence"/>
</dbReference>
<organism evidence="8 9">
    <name type="scientific">Leucosporidium creatinivorum</name>
    <dbReference type="NCBI Taxonomy" id="106004"/>
    <lineage>
        <taxon>Eukaryota</taxon>
        <taxon>Fungi</taxon>
        <taxon>Dikarya</taxon>
        <taxon>Basidiomycota</taxon>
        <taxon>Pucciniomycotina</taxon>
        <taxon>Microbotryomycetes</taxon>
        <taxon>Leucosporidiales</taxon>
        <taxon>Leucosporidium</taxon>
    </lineage>
</organism>
<dbReference type="Pfam" id="PF00172">
    <property type="entry name" value="Zn_clus"/>
    <property type="match status" value="1"/>
</dbReference>
<sequence>MPAASTSTSTSSASAAAVPYVPTYRERPVPIRRSARACAYCRKSKARCDGPELWPCRRCRESCVDCVFEGVPASELGTKNLGGAGPDGLPVRPGSPFSMERRLQVLEQELTQLKRTTSEHSARFRIMDPAGTMGSLQTTPMATPGLFGHGHEMESAHISLDDPAIDELGRAAFDTFWTSMAPWAPYIDPVTDTYQLLRIRSPLLLFCILAITSRFHSNANFTQYCEQQALKHMRNTLYSETLPTLDDLKGTVLYNGWLSRGAPPGHSLTLAAQLELPRTLEKLLSSINKPQNEATKAFDDLMPSVRTWLSLYAQDLWLSVATGRRSMVTIDFSITSARSLLKFGALRPVDARMVAQCELVTILGGVQESFVKTQQHSIAETVKIVQRADEHLDFWMKTWAEWARKLLDSSTHSALELTLVPSHRSARRVDGKLHDFLLCHAAACRTFLYQHARIARHHLAGGRPIGTDSRHQVSHLRLPSREHR</sequence>
<keyword evidence="5" id="KW-0539">Nucleus</keyword>
<evidence type="ECO:0000256" key="1">
    <source>
        <dbReference type="ARBA" id="ARBA00004123"/>
    </source>
</evidence>
<evidence type="ECO:0000256" key="4">
    <source>
        <dbReference type="ARBA" id="ARBA00023163"/>
    </source>
</evidence>
<dbReference type="GO" id="GO:0008270">
    <property type="term" value="F:zinc ion binding"/>
    <property type="evidence" value="ECO:0007669"/>
    <property type="project" value="InterPro"/>
</dbReference>
<dbReference type="STRING" id="106004.A0A1Y2G2J0"/>
<dbReference type="GO" id="GO:0005634">
    <property type="term" value="C:nucleus"/>
    <property type="evidence" value="ECO:0007669"/>
    <property type="project" value="UniProtKB-SubCell"/>
</dbReference>
<dbReference type="GO" id="GO:0000976">
    <property type="term" value="F:transcription cis-regulatory region binding"/>
    <property type="evidence" value="ECO:0007669"/>
    <property type="project" value="TreeGrafter"/>
</dbReference>
<comment type="subcellular location">
    <subcellularLocation>
        <location evidence="1">Nucleus</location>
    </subcellularLocation>
</comment>
<evidence type="ECO:0000313" key="9">
    <source>
        <dbReference type="Proteomes" id="UP000193467"/>
    </source>
</evidence>
<evidence type="ECO:0000256" key="6">
    <source>
        <dbReference type="SAM" id="MobiDB-lite"/>
    </source>
</evidence>
<evidence type="ECO:0000259" key="7">
    <source>
        <dbReference type="PROSITE" id="PS50048"/>
    </source>
</evidence>
<dbReference type="PROSITE" id="PS50048">
    <property type="entry name" value="ZN2_CY6_FUNGAL_2"/>
    <property type="match status" value="1"/>
</dbReference>
<keyword evidence="3" id="KW-0238">DNA-binding</keyword>
<evidence type="ECO:0000256" key="2">
    <source>
        <dbReference type="ARBA" id="ARBA00023015"/>
    </source>
</evidence>
<dbReference type="InterPro" id="IPR036864">
    <property type="entry name" value="Zn2-C6_fun-type_DNA-bd_sf"/>
</dbReference>
<evidence type="ECO:0000256" key="5">
    <source>
        <dbReference type="ARBA" id="ARBA00023242"/>
    </source>
</evidence>
<dbReference type="CDD" id="cd00067">
    <property type="entry name" value="GAL4"/>
    <property type="match status" value="1"/>
</dbReference>
<feature type="domain" description="Zn(2)-C6 fungal-type" evidence="7">
    <location>
        <begin position="37"/>
        <end position="68"/>
    </location>
</feature>
<dbReference type="SMART" id="SM00066">
    <property type="entry name" value="GAL4"/>
    <property type="match status" value="1"/>
</dbReference>
<dbReference type="GO" id="GO:0000981">
    <property type="term" value="F:DNA-binding transcription factor activity, RNA polymerase II-specific"/>
    <property type="evidence" value="ECO:0007669"/>
    <property type="project" value="InterPro"/>
</dbReference>
<dbReference type="PANTHER" id="PTHR31845">
    <property type="entry name" value="FINGER DOMAIN PROTEIN, PUTATIVE-RELATED"/>
    <property type="match status" value="1"/>
</dbReference>
<keyword evidence="9" id="KW-1185">Reference proteome</keyword>
<comment type="caution">
    <text evidence="8">The sequence shown here is derived from an EMBL/GenBank/DDBJ whole genome shotgun (WGS) entry which is preliminary data.</text>
</comment>
<dbReference type="AlphaFoldDB" id="A0A1Y2G2J0"/>
<dbReference type="EMBL" id="MCGR01000002">
    <property type="protein sequence ID" value="ORY91577.1"/>
    <property type="molecule type" value="Genomic_DNA"/>
</dbReference>
<dbReference type="InParanoid" id="A0A1Y2G2J0"/>
<protein>
    <recommendedName>
        <fullName evidence="7">Zn(2)-C6 fungal-type domain-containing protein</fullName>
    </recommendedName>
</protein>
<dbReference type="SUPFAM" id="SSF57701">
    <property type="entry name" value="Zn2/Cys6 DNA-binding domain"/>
    <property type="match status" value="1"/>
</dbReference>
<feature type="region of interest" description="Disordered" evidence="6">
    <location>
        <begin position="461"/>
        <end position="484"/>
    </location>
</feature>
<proteinExistence type="predicted"/>
<keyword evidence="2" id="KW-0805">Transcription regulation</keyword>
<dbReference type="PANTHER" id="PTHR31845:SF17">
    <property type="entry name" value="ZN(II)2CYS6 TRANSCRIPTION FACTOR (EUROFUNG)"/>
    <property type="match status" value="1"/>
</dbReference>
<gene>
    <name evidence="8" type="ORF">BCR35DRAFT_70699</name>
</gene>
<dbReference type="CDD" id="cd12148">
    <property type="entry name" value="fungal_TF_MHR"/>
    <property type="match status" value="1"/>
</dbReference>
<dbReference type="PROSITE" id="PS00463">
    <property type="entry name" value="ZN2_CY6_FUNGAL_1"/>
    <property type="match status" value="1"/>
</dbReference>
<evidence type="ECO:0000256" key="3">
    <source>
        <dbReference type="ARBA" id="ARBA00023125"/>
    </source>
</evidence>
<accession>A0A1Y2G2J0</accession>
<dbReference type="InterPro" id="IPR051089">
    <property type="entry name" value="prtT"/>
</dbReference>
<dbReference type="OrthoDB" id="2535045at2759"/>
<name>A0A1Y2G2J0_9BASI</name>
<dbReference type="Gene3D" id="4.10.240.10">
    <property type="entry name" value="Zn(2)-C6 fungal-type DNA-binding domain"/>
    <property type="match status" value="1"/>
</dbReference>
<reference evidence="8 9" key="1">
    <citation type="submission" date="2016-07" db="EMBL/GenBank/DDBJ databases">
        <title>Pervasive Adenine N6-methylation of Active Genes in Fungi.</title>
        <authorList>
            <consortium name="DOE Joint Genome Institute"/>
            <person name="Mondo S.J."/>
            <person name="Dannebaum R.O."/>
            <person name="Kuo R.C."/>
            <person name="Labutti K."/>
            <person name="Haridas S."/>
            <person name="Kuo A."/>
            <person name="Salamov A."/>
            <person name="Ahrendt S.R."/>
            <person name="Lipzen A."/>
            <person name="Sullivan W."/>
            <person name="Andreopoulos W.B."/>
            <person name="Clum A."/>
            <person name="Lindquist E."/>
            <person name="Daum C."/>
            <person name="Ramamoorthy G.K."/>
            <person name="Gryganskyi A."/>
            <person name="Culley D."/>
            <person name="Magnuson J.K."/>
            <person name="James T.Y."/>
            <person name="O'Malley M.A."/>
            <person name="Stajich J.E."/>
            <person name="Spatafora J.W."/>
            <person name="Visel A."/>
            <person name="Grigoriev I.V."/>
        </authorList>
    </citation>
    <scope>NUCLEOTIDE SEQUENCE [LARGE SCALE GENOMIC DNA]</scope>
    <source>
        <strain evidence="8 9">62-1032</strain>
    </source>
</reference>
<dbReference type="InterPro" id="IPR001138">
    <property type="entry name" value="Zn2Cys6_DnaBD"/>
</dbReference>
<evidence type="ECO:0000313" key="8">
    <source>
        <dbReference type="EMBL" id="ORY91577.1"/>
    </source>
</evidence>
<keyword evidence="4" id="KW-0804">Transcription</keyword>